<dbReference type="RefSeq" id="WP_080471632.1">
    <property type="nucleotide sequence ID" value="NZ_CP011485.1"/>
</dbReference>
<accession>A0A1A9H889</accession>
<proteinExistence type="predicted"/>
<sequence>MKVTQGITNDFFALTNTIFSILFHQRNYALEEENGEKLLQDIVNINISKNKKMYFMDSVTILSMK</sequence>
<dbReference type="Proteomes" id="UP000078049">
    <property type="component" value="Chromosome"/>
</dbReference>
<gene>
    <name evidence="1" type="ORF">AA973_03160</name>
</gene>
<evidence type="ECO:0000313" key="2">
    <source>
        <dbReference type="Proteomes" id="UP000078049"/>
    </source>
</evidence>
<dbReference type="EMBL" id="CP011485">
    <property type="protein sequence ID" value="ANH46857.1"/>
    <property type="molecule type" value="Genomic_DNA"/>
</dbReference>
<evidence type="ECO:0008006" key="3">
    <source>
        <dbReference type="Google" id="ProtNLM"/>
    </source>
</evidence>
<dbReference type="PATRIC" id="fig|210.2440.peg.649"/>
<name>A0A1A9H889_HELPX</name>
<evidence type="ECO:0000313" key="1">
    <source>
        <dbReference type="EMBL" id="ANH46857.1"/>
    </source>
</evidence>
<organism evidence="1 2">
    <name type="scientific">Helicobacter pylori</name>
    <name type="common">Campylobacter pylori</name>
    <dbReference type="NCBI Taxonomy" id="210"/>
    <lineage>
        <taxon>Bacteria</taxon>
        <taxon>Pseudomonadati</taxon>
        <taxon>Campylobacterota</taxon>
        <taxon>Epsilonproteobacteria</taxon>
        <taxon>Campylobacterales</taxon>
        <taxon>Helicobacteraceae</taxon>
        <taxon>Helicobacter</taxon>
    </lineage>
</organism>
<protein>
    <recommendedName>
        <fullName evidence="3">DUF262 domain-containing protein</fullName>
    </recommendedName>
</protein>
<reference evidence="1 2" key="1">
    <citation type="submission" date="2014-04" db="EMBL/GenBank/DDBJ databases">
        <title>Detecting global and local adaptation in a worldwide sample of Helicobacter pylori genomes.</title>
        <authorList>
            <person name="Montano V."/>
            <person name="Didelot X."/>
            <person name="Foll M."/>
            <person name="Linz B."/>
            <person name="Reinhardt R."/>
            <person name="Suerbaum S."/>
            <person name="Moodley Y."/>
            <person name="Jensen J.D."/>
        </authorList>
    </citation>
    <scope>NUCLEOTIDE SEQUENCE [LARGE SCALE GENOMIC DNA]</scope>
    <source>
        <strain evidence="2">ausabrJ05</strain>
    </source>
</reference>
<dbReference type="AlphaFoldDB" id="A0A1A9H889"/>